<dbReference type="NCBIfam" id="TIGR01396">
    <property type="entry name" value="FlgB"/>
    <property type="match status" value="1"/>
</dbReference>
<dbReference type="OrthoDB" id="9792068at2"/>
<evidence type="ECO:0000256" key="1">
    <source>
        <dbReference type="ARBA" id="ARBA00004117"/>
    </source>
</evidence>
<dbReference type="Pfam" id="PF00460">
    <property type="entry name" value="Flg_bb_rod"/>
    <property type="match status" value="1"/>
</dbReference>
<dbReference type="GO" id="GO:0071978">
    <property type="term" value="P:bacterial-type flagellum-dependent swarming motility"/>
    <property type="evidence" value="ECO:0007669"/>
    <property type="project" value="TreeGrafter"/>
</dbReference>
<dbReference type="RefSeq" id="WP_143806817.1">
    <property type="nucleotide sequence ID" value="NZ_FWXW01000001.1"/>
</dbReference>
<dbReference type="InterPro" id="IPR001444">
    <property type="entry name" value="Flag_bb_rod_N"/>
</dbReference>
<dbReference type="EMBL" id="FWXW01000001">
    <property type="protein sequence ID" value="SMC35302.1"/>
    <property type="molecule type" value="Genomic_DNA"/>
</dbReference>
<evidence type="ECO:0000256" key="5">
    <source>
        <dbReference type="ARBA" id="ARBA00024934"/>
    </source>
</evidence>
<evidence type="ECO:0000256" key="3">
    <source>
        <dbReference type="ARBA" id="ARBA00014376"/>
    </source>
</evidence>
<dbReference type="STRING" id="1122930.SAMN02745168_0394"/>
<sequence>MWGNLFQTADLLEKGIGADWLRNEVISNNISNADTPGFKVSEVEFEDVLASAISTGGLELKTTRDGHLSGGSAGLSSAEPVITTSETTAYRTDDNNVDIEAQMVDLAQNSLHYYTLVSKLNSEFRRLNLAITGGN</sequence>
<comment type="subunit">
    <text evidence="6">The basal body constitutes a major portion of the flagellar organelle and consists of a number of rings mounted on a central rod.</text>
</comment>
<comment type="subcellular location">
    <subcellularLocation>
        <location evidence="1 6">Bacterial flagellum basal body</location>
    </subcellularLocation>
</comment>
<proteinExistence type="inferred from homology"/>
<keyword evidence="8" id="KW-0282">Flagellum</keyword>
<dbReference type="PIRSF" id="PIRSF002889">
    <property type="entry name" value="Rod_FlgB"/>
    <property type="match status" value="1"/>
</dbReference>
<keyword evidence="4 6" id="KW-0975">Bacterial flagellum</keyword>
<evidence type="ECO:0000313" key="9">
    <source>
        <dbReference type="Proteomes" id="UP000192790"/>
    </source>
</evidence>
<reference evidence="8 9" key="1">
    <citation type="submission" date="2017-04" db="EMBL/GenBank/DDBJ databases">
        <authorList>
            <person name="Afonso C.L."/>
            <person name="Miller P.J."/>
            <person name="Scott M.A."/>
            <person name="Spackman E."/>
            <person name="Goraichik I."/>
            <person name="Dimitrov K.M."/>
            <person name="Suarez D.L."/>
            <person name="Swayne D.E."/>
        </authorList>
    </citation>
    <scope>NUCLEOTIDE SEQUENCE [LARGE SCALE GENOMIC DNA]</scope>
    <source>
        <strain evidence="8 9">DSM 12816</strain>
    </source>
</reference>
<evidence type="ECO:0000313" key="8">
    <source>
        <dbReference type="EMBL" id="SMC35302.1"/>
    </source>
</evidence>
<keyword evidence="8" id="KW-0966">Cell projection</keyword>
<name>A0A1W1YGP1_9FIRM</name>
<dbReference type="GO" id="GO:0030694">
    <property type="term" value="C:bacterial-type flagellum basal body, rod"/>
    <property type="evidence" value="ECO:0007669"/>
    <property type="project" value="InterPro"/>
</dbReference>
<keyword evidence="8" id="KW-0969">Cilium</keyword>
<evidence type="ECO:0000256" key="6">
    <source>
        <dbReference type="PIRNR" id="PIRNR002889"/>
    </source>
</evidence>
<evidence type="ECO:0000256" key="4">
    <source>
        <dbReference type="ARBA" id="ARBA00023143"/>
    </source>
</evidence>
<dbReference type="Proteomes" id="UP000192790">
    <property type="component" value="Unassembled WGS sequence"/>
</dbReference>
<dbReference type="AlphaFoldDB" id="A0A1W1YGP1"/>
<gene>
    <name evidence="8" type="ORF">SAMN02745168_0394</name>
</gene>
<evidence type="ECO:0000259" key="7">
    <source>
        <dbReference type="Pfam" id="PF00460"/>
    </source>
</evidence>
<organism evidence="8 9">
    <name type="scientific">Papillibacter cinnamivorans DSM 12816</name>
    <dbReference type="NCBI Taxonomy" id="1122930"/>
    <lineage>
        <taxon>Bacteria</taxon>
        <taxon>Bacillati</taxon>
        <taxon>Bacillota</taxon>
        <taxon>Clostridia</taxon>
        <taxon>Eubacteriales</taxon>
        <taxon>Oscillospiraceae</taxon>
        <taxon>Papillibacter</taxon>
    </lineage>
</organism>
<feature type="domain" description="Flagellar basal body rod protein N-terminal" evidence="7">
    <location>
        <begin position="24"/>
        <end position="39"/>
    </location>
</feature>
<keyword evidence="9" id="KW-1185">Reference proteome</keyword>
<comment type="function">
    <text evidence="5 6">Structural component of flagellum, the bacterial motility apparatus. Part of the rod structure of flagellar basal body.</text>
</comment>
<dbReference type="PANTHER" id="PTHR30435">
    <property type="entry name" value="FLAGELLAR PROTEIN"/>
    <property type="match status" value="1"/>
</dbReference>
<evidence type="ECO:0000256" key="2">
    <source>
        <dbReference type="ARBA" id="ARBA00009677"/>
    </source>
</evidence>
<dbReference type="PANTHER" id="PTHR30435:SF12">
    <property type="entry name" value="FLAGELLAR BASAL BODY ROD PROTEIN FLGB"/>
    <property type="match status" value="1"/>
</dbReference>
<protein>
    <recommendedName>
        <fullName evidence="3 6">Flagellar basal body rod protein FlgB</fullName>
    </recommendedName>
</protein>
<dbReference type="InterPro" id="IPR006300">
    <property type="entry name" value="FlgB"/>
</dbReference>
<comment type="similarity">
    <text evidence="2 6">Belongs to the flagella basal body rod proteins family.</text>
</comment>
<accession>A0A1W1YGP1</accession>